<dbReference type="RefSeq" id="XP_004254317.1">
    <property type="nucleotide sequence ID" value="XM_004254269.1"/>
</dbReference>
<dbReference type="VEuPathDB" id="AmoebaDB:EIN_325970"/>
<proteinExistence type="predicted"/>
<dbReference type="GeneID" id="14886542"/>
<dbReference type="EMBL" id="KB206854">
    <property type="protein sequence ID" value="ELP87546.1"/>
    <property type="molecule type" value="Genomic_DNA"/>
</dbReference>
<reference evidence="1 2" key="1">
    <citation type="submission" date="2012-10" db="EMBL/GenBank/DDBJ databases">
        <authorList>
            <person name="Zafar N."/>
            <person name="Inman J."/>
            <person name="Hall N."/>
            <person name="Lorenzi H."/>
            <person name="Caler E."/>
        </authorList>
    </citation>
    <scope>NUCLEOTIDE SEQUENCE [LARGE SCALE GENOMIC DNA]</scope>
    <source>
        <strain evidence="1 2">IP1</strain>
    </source>
</reference>
<dbReference type="Proteomes" id="UP000014680">
    <property type="component" value="Unassembled WGS sequence"/>
</dbReference>
<accession>L7FLR0</accession>
<dbReference type="AlphaFoldDB" id="L7FLR0"/>
<evidence type="ECO:0000313" key="1">
    <source>
        <dbReference type="EMBL" id="ELP87546.1"/>
    </source>
</evidence>
<protein>
    <submittedName>
        <fullName evidence="1">Uncharacterized protein</fullName>
    </submittedName>
</protein>
<evidence type="ECO:0000313" key="2">
    <source>
        <dbReference type="Proteomes" id="UP000014680"/>
    </source>
</evidence>
<sequence>MAWYITDHDDHLEAGVKVEDFYDIGNRTFKISRINVLFIVYWKKIHGIPKINSGTFRGIAYKVDLFEEIKDIEEILINRAIYMSNFVSGTGALGFVANFFTEERIRTNVLIDRASKEKTLKKARELVQMNIGPVKCVEMMGIVESLMPKRGPFPEYDRIRKASKMSLKNCEFVNVFKQWIRESYGQVRERGNNLILIGDSQIGKSVMLKYLKLPELSRNFEEVVDMQKADANFTYYRRESKYLLRVFDDLTLGSMKAEAVKNLMGCDSFELRVLRDTKTIYPCPLVLIFNPNAFKNFVYDFGDLAWLEKNCMVYPQVDFEKLRNPSTYDVPSYKELLYENVNGNELMDEDYLFTSALGCTSEELEQSMQSNPGFPCYYNVQKCFSERKKQVVTQVPIPIRPVQQMEEVHQSNEMEVEVPPQEDMGFIQTGYSQQYI</sequence>
<name>L7FLR0_ENTIV</name>
<gene>
    <name evidence="1" type="ORF">EIN_325970</name>
</gene>
<dbReference type="KEGG" id="eiv:EIN_325970"/>
<organism evidence="1 2">
    <name type="scientific">Entamoeba invadens IP1</name>
    <dbReference type="NCBI Taxonomy" id="370355"/>
    <lineage>
        <taxon>Eukaryota</taxon>
        <taxon>Amoebozoa</taxon>
        <taxon>Evosea</taxon>
        <taxon>Archamoebae</taxon>
        <taxon>Mastigamoebida</taxon>
        <taxon>Entamoebidae</taxon>
        <taxon>Entamoeba</taxon>
    </lineage>
</organism>
<keyword evidence="2" id="KW-1185">Reference proteome</keyword>